<dbReference type="NCBIfam" id="TIGR02198">
    <property type="entry name" value="rfaE_dom_I"/>
    <property type="match status" value="1"/>
</dbReference>
<dbReference type="SUPFAM" id="SSF53613">
    <property type="entry name" value="Ribokinase-like"/>
    <property type="match status" value="1"/>
</dbReference>
<evidence type="ECO:0000256" key="11">
    <source>
        <dbReference type="HAMAP-Rule" id="MF_01603"/>
    </source>
</evidence>
<proteinExistence type="inferred from homology"/>
<evidence type="ECO:0000259" key="12">
    <source>
        <dbReference type="Pfam" id="PF00294"/>
    </source>
</evidence>
<feature type="region of interest" description="Cytidylyltransferase" evidence="11">
    <location>
        <begin position="367"/>
        <end position="496"/>
    </location>
</feature>
<comment type="function">
    <text evidence="1 11">Catalyzes the phosphorylation of D-glycero-D-manno-heptose 7-phosphate at the C-1 position to selectively form D-glycero-beta-D-manno-heptose-1,7-bisphosphate.</text>
</comment>
<comment type="similarity">
    <text evidence="11">In the C-terminal section; belongs to the cytidylyltransferase family.</text>
</comment>
<comment type="subunit">
    <text evidence="11">Homodimer.</text>
</comment>
<evidence type="ECO:0000256" key="3">
    <source>
        <dbReference type="ARBA" id="ARBA00022679"/>
    </source>
</evidence>
<comment type="pathway">
    <text evidence="11">Nucleotide-sugar biosynthesis; ADP-L-glycero-beta-D-manno-heptose biosynthesis; ADP-L-glycero-beta-D-manno-heptose from D-glycero-beta-D-manno-heptose 7-phosphate: step 3/4.</text>
</comment>
<evidence type="ECO:0000256" key="1">
    <source>
        <dbReference type="ARBA" id="ARBA00002319"/>
    </source>
</evidence>
<keyword evidence="3 11" id="KW-0808">Transferase</keyword>
<dbReference type="EMBL" id="JAAGBB010000019">
    <property type="protein sequence ID" value="MBR0666020.1"/>
    <property type="molecule type" value="Genomic_DNA"/>
</dbReference>
<keyword evidence="6 11" id="KW-0418">Kinase</keyword>
<dbReference type="SUPFAM" id="SSF52374">
    <property type="entry name" value="Nucleotidylyl transferase"/>
    <property type="match status" value="1"/>
</dbReference>
<dbReference type="InterPro" id="IPR004821">
    <property type="entry name" value="Cyt_trans-like"/>
</dbReference>
<reference evidence="15" key="1">
    <citation type="journal article" date="2021" name="Syst. Appl. Microbiol.">
        <title>Roseomonas hellenica sp. nov., isolated from roots of wild-growing Alkanna tinctoria.</title>
        <authorList>
            <person name="Rat A."/>
            <person name="Naranjo H.D."/>
            <person name="Lebbe L."/>
            <person name="Cnockaert M."/>
            <person name="Krigas N."/>
            <person name="Grigoriadou K."/>
            <person name="Maloupa E."/>
            <person name="Willems A."/>
        </authorList>
    </citation>
    <scope>NUCLEOTIDE SEQUENCE [LARGE SCALE GENOMIC DNA]</scope>
    <source>
        <strain evidence="15">LMG 31523</strain>
    </source>
</reference>
<dbReference type="RefSeq" id="WP_211853689.1">
    <property type="nucleotide sequence ID" value="NZ_JAAGBB010000019.1"/>
</dbReference>
<dbReference type="Gene3D" id="3.40.1190.20">
    <property type="match status" value="1"/>
</dbReference>
<keyword evidence="15" id="KW-1185">Reference proteome</keyword>
<keyword evidence="8 11" id="KW-0511">Multifunctional enzyme</keyword>
<evidence type="ECO:0000256" key="2">
    <source>
        <dbReference type="ARBA" id="ARBA00003753"/>
    </source>
</evidence>
<dbReference type="InterPro" id="IPR014729">
    <property type="entry name" value="Rossmann-like_a/b/a_fold"/>
</dbReference>
<dbReference type="InterPro" id="IPR011914">
    <property type="entry name" value="RfaE_dom_II"/>
</dbReference>
<evidence type="ECO:0000256" key="4">
    <source>
        <dbReference type="ARBA" id="ARBA00022695"/>
    </source>
</evidence>
<evidence type="ECO:0000313" key="14">
    <source>
        <dbReference type="EMBL" id="MBR0666020.1"/>
    </source>
</evidence>
<dbReference type="PANTHER" id="PTHR46969">
    <property type="entry name" value="BIFUNCTIONAL PROTEIN HLDE"/>
    <property type="match status" value="1"/>
</dbReference>
<dbReference type="Pfam" id="PF01467">
    <property type="entry name" value="CTP_transf_like"/>
    <property type="match status" value="1"/>
</dbReference>
<evidence type="ECO:0000313" key="15">
    <source>
        <dbReference type="Proteomes" id="UP001196870"/>
    </source>
</evidence>
<keyword evidence="7 11" id="KW-0067">ATP-binding</keyword>
<dbReference type="InterPro" id="IPR023030">
    <property type="entry name" value="Bifunc_HldE"/>
</dbReference>
<dbReference type="NCBIfam" id="TIGR00125">
    <property type="entry name" value="cyt_tran_rel"/>
    <property type="match status" value="1"/>
</dbReference>
<organism evidence="14 15">
    <name type="scientific">Plastoroseomonas hellenica</name>
    <dbReference type="NCBI Taxonomy" id="2687306"/>
    <lineage>
        <taxon>Bacteria</taxon>
        <taxon>Pseudomonadati</taxon>
        <taxon>Pseudomonadota</taxon>
        <taxon>Alphaproteobacteria</taxon>
        <taxon>Acetobacterales</taxon>
        <taxon>Acetobacteraceae</taxon>
        <taxon>Plastoroseomonas</taxon>
    </lineage>
</organism>
<comment type="pathway">
    <text evidence="11">Nucleotide-sugar biosynthesis; ADP-L-glycero-beta-D-manno-heptose biosynthesis; ADP-L-glycero-beta-D-manno-heptose from D-glycero-beta-D-manno-heptose 7-phosphate: step 1/4.</text>
</comment>
<comment type="catalytic activity">
    <reaction evidence="11">
        <text>D-glycero-beta-D-manno-heptose 7-phosphate + ATP = D-glycero-beta-D-manno-heptose 1,7-bisphosphate + ADP + H(+)</text>
        <dbReference type="Rhea" id="RHEA:27473"/>
        <dbReference type="ChEBI" id="CHEBI:15378"/>
        <dbReference type="ChEBI" id="CHEBI:30616"/>
        <dbReference type="ChEBI" id="CHEBI:60204"/>
        <dbReference type="ChEBI" id="CHEBI:60208"/>
        <dbReference type="ChEBI" id="CHEBI:456216"/>
        <dbReference type="EC" id="2.7.1.167"/>
    </reaction>
</comment>
<dbReference type="Gene3D" id="3.40.50.620">
    <property type="entry name" value="HUPs"/>
    <property type="match status" value="1"/>
</dbReference>
<feature type="region of interest" description="Ribokinase" evidence="11">
    <location>
        <begin position="1"/>
        <end position="341"/>
    </location>
</feature>
<accession>A0ABS5F0E5</accession>
<keyword evidence="4 11" id="KW-0548">Nucleotidyltransferase</keyword>
<evidence type="ECO:0000256" key="6">
    <source>
        <dbReference type="ARBA" id="ARBA00022777"/>
    </source>
</evidence>
<name>A0ABS5F0E5_9PROT</name>
<evidence type="ECO:0000256" key="8">
    <source>
        <dbReference type="ARBA" id="ARBA00023268"/>
    </source>
</evidence>
<dbReference type="InterPro" id="IPR029056">
    <property type="entry name" value="Ribokinase-like"/>
</dbReference>
<dbReference type="EC" id="2.7.7.70" evidence="11"/>
<feature type="domain" description="Carbohydrate kinase PfkB" evidence="12">
    <location>
        <begin position="30"/>
        <end position="325"/>
    </location>
</feature>
<feature type="active site" evidence="11">
    <location>
        <position position="287"/>
    </location>
</feature>
<dbReference type="GO" id="GO:0016301">
    <property type="term" value="F:kinase activity"/>
    <property type="evidence" value="ECO:0007669"/>
    <property type="project" value="UniProtKB-KW"/>
</dbReference>
<dbReference type="InterPro" id="IPR011611">
    <property type="entry name" value="PfkB_dom"/>
</dbReference>
<dbReference type="PANTHER" id="PTHR46969:SF1">
    <property type="entry name" value="BIFUNCTIONAL PROTEIN HLDE"/>
    <property type="match status" value="1"/>
</dbReference>
<dbReference type="InterPro" id="IPR011913">
    <property type="entry name" value="RfaE_dom_I"/>
</dbReference>
<comment type="function">
    <text evidence="2 11">Catalyzes the ADP transfer from ATP to D-glycero-beta-D-manno-heptose 1-phosphate, yielding ADP-D-glycero-beta-D-manno-heptose.</text>
</comment>
<evidence type="ECO:0000256" key="5">
    <source>
        <dbReference type="ARBA" id="ARBA00022741"/>
    </source>
</evidence>
<comment type="caution">
    <text evidence="14">The sequence shown here is derived from an EMBL/GenBank/DDBJ whole genome shotgun (WGS) entry which is preliminary data.</text>
</comment>
<dbReference type="NCBIfam" id="TIGR02199">
    <property type="entry name" value="rfaE_dom_II"/>
    <property type="match status" value="1"/>
</dbReference>
<evidence type="ECO:0000259" key="13">
    <source>
        <dbReference type="Pfam" id="PF01467"/>
    </source>
</evidence>
<dbReference type="Proteomes" id="UP001196870">
    <property type="component" value="Unassembled WGS sequence"/>
</dbReference>
<evidence type="ECO:0000256" key="10">
    <source>
        <dbReference type="ARBA" id="ARBA00047428"/>
    </source>
</evidence>
<gene>
    <name evidence="14" type="primary">rfaE1</name>
    <name evidence="11" type="synonym">hldE</name>
    <name evidence="14" type="ORF">GXW71_16795</name>
</gene>
<evidence type="ECO:0000256" key="9">
    <source>
        <dbReference type="ARBA" id="ARBA00023277"/>
    </source>
</evidence>
<dbReference type="EC" id="2.7.1.167" evidence="11"/>
<comment type="similarity">
    <text evidence="11">In the N-terminal section; belongs to the carbohydrate kinase PfkB family.</text>
</comment>
<keyword evidence="9 11" id="KW-0119">Carbohydrate metabolism</keyword>
<feature type="binding site" evidence="11">
    <location>
        <begin position="218"/>
        <end position="221"/>
    </location>
    <ligand>
        <name>ATP</name>
        <dbReference type="ChEBI" id="CHEBI:30616"/>
    </ligand>
</feature>
<protein>
    <recommendedName>
        <fullName evidence="11">Bifunctional protein HldE</fullName>
    </recommendedName>
    <domain>
        <recommendedName>
            <fullName evidence="11">D-beta-D-heptose 7-phosphate kinase</fullName>
            <ecNumber evidence="11">2.7.1.167</ecNumber>
        </recommendedName>
        <alternativeName>
            <fullName evidence="11">D-beta-D-heptose 7-phosphotransferase</fullName>
        </alternativeName>
        <alternativeName>
            <fullName evidence="11">D-glycero-beta-D-manno-heptose-7-phosphate kinase</fullName>
        </alternativeName>
    </domain>
    <domain>
        <recommendedName>
            <fullName evidence="11">D-beta-D-heptose 1-phosphate adenylyltransferase</fullName>
            <ecNumber evidence="11">2.7.7.70</ecNumber>
        </recommendedName>
        <alternativeName>
            <fullName evidence="11">D-glycero-beta-D-manno-heptose 1-phosphate adenylyltransferase</fullName>
        </alternativeName>
    </domain>
</protein>
<keyword evidence="5 11" id="KW-0547">Nucleotide-binding</keyword>
<evidence type="ECO:0000256" key="7">
    <source>
        <dbReference type="ARBA" id="ARBA00022840"/>
    </source>
</evidence>
<sequence length="496" mass="52307">MQPASPADRPLSDPPASELVEAIRTLKRGSVLVVGDAMLDRYVYGDVRRVSPEAPVPVLAVEREVAMPGGAGNVVRNLTAVGTAVAFVSVVGDDQSGSDLTGLIGGQPGVEPWLLVQGGRATTTKTRFIAAGQQLLRADHEIVSPVHPRLADRLVRIASDAIAATAVMVLSDYGKGVLSADTAQRLIQAARTAGRRVLVDPKGRDYSRYAGADLITPNRAELSEATGMPVDTEEAIVAAARKVQAEYGFNAVLVTRSEDGMTLLEGDVVRHFPAEAAEVHDVSGAGDTVMALLSAALAAGQPLAVAARLANIAAGIVVGKVGTAVARDEDLIEALSVERGALRKVCSRPAAQEQVERWRRRGWRIGFTNGCFDLLHPGHVHLLEQARSWCDRLVVGLNSDASVKRLKGAARPIQSEAARAAVLASLASVDCVTVFDEDTPVDLIRLLRPEVLVKGADYTVEQVVGGDLIAEWGGQVRLAELLPGQSTTATVARIKG</sequence>
<dbReference type="HAMAP" id="MF_01603">
    <property type="entry name" value="HldE"/>
    <property type="match status" value="1"/>
</dbReference>
<dbReference type="CDD" id="cd01172">
    <property type="entry name" value="RfaE_like"/>
    <property type="match status" value="1"/>
</dbReference>
<feature type="domain" description="Cytidyltransferase-like" evidence="13">
    <location>
        <begin position="367"/>
        <end position="460"/>
    </location>
</feature>
<dbReference type="Pfam" id="PF00294">
    <property type="entry name" value="PfkB"/>
    <property type="match status" value="1"/>
</dbReference>
<comment type="catalytic activity">
    <reaction evidence="10 11">
        <text>D-glycero-beta-D-manno-heptose 1-phosphate + ATP + H(+) = ADP-D-glycero-beta-D-manno-heptose + diphosphate</text>
        <dbReference type="Rhea" id="RHEA:27465"/>
        <dbReference type="ChEBI" id="CHEBI:15378"/>
        <dbReference type="ChEBI" id="CHEBI:30616"/>
        <dbReference type="ChEBI" id="CHEBI:33019"/>
        <dbReference type="ChEBI" id="CHEBI:59967"/>
        <dbReference type="ChEBI" id="CHEBI:61593"/>
        <dbReference type="EC" id="2.7.7.70"/>
    </reaction>
</comment>